<comment type="caution">
    <text evidence="1">The sequence shown here is derived from an EMBL/GenBank/DDBJ whole genome shotgun (WGS) entry which is preliminary data.</text>
</comment>
<name>A0A9N9EBH3_9GLOM</name>
<organism evidence="1 2">
    <name type="scientific">Ambispora gerdemannii</name>
    <dbReference type="NCBI Taxonomy" id="144530"/>
    <lineage>
        <taxon>Eukaryota</taxon>
        <taxon>Fungi</taxon>
        <taxon>Fungi incertae sedis</taxon>
        <taxon>Mucoromycota</taxon>
        <taxon>Glomeromycotina</taxon>
        <taxon>Glomeromycetes</taxon>
        <taxon>Archaeosporales</taxon>
        <taxon>Ambisporaceae</taxon>
        <taxon>Ambispora</taxon>
    </lineage>
</organism>
<dbReference type="AlphaFoldDB" id="A0A9N9EBH3"/>
<dbReference type="OrthoDB" id="88517at2759"/>
<dbReference type="Proteomes" id="UP000789831">
    <property type="component" value="Unassembled WGS sequence"/>
</dbReference>
<feature type="non-terminal residue" evidence="1">
    <location>
        <position position="62"/>
    </location>
</feature>
<gene>
    <name evidence="1" type="ORF">AGERDE_LOCUS12246</name>
</gene>
<sequence>MSKVYQKININSLDLERSYTLEEFEIINKQLKTHSLEINGKSVDLFELDANGKLLPMPQATI</sequence>
<dbReference type="EMBL" id="CAJVPL010007693">
    <property type="protein sequence ID" value="CAG8670816.1"/>
    <property type="molecule type" value="Genomic_DNA"/>
</dbReference>
<reference evidence="1" key="1">
    <citation type="submission" date="2021-06" db="EMBL/GenBank/DDBJ databases">
        <authorList>
            <person name="Kallberg Y."/>
            <person name="Tangrot J."/>
            <person name="Rosling A."/>
        </authorList>
    </citation>
    <scope>NUCLEOTIDE SEQUENCE</scope>
    <source>
        <strain evidence="1">MT106</strain>
    </source>
</reference>
<protein>
    <submittedName>
        <fullName evidence="1">4372_t:CDS:1</fullName>
    </submittedName>
</protein>
<accession>A0A9N9EBH3</accession>
<evidence type="ECO:0000313" key="2">
    <source>
        <dbReference type="Proteomes" id="UP000789831"/>
    </source>
</evidence>
<evidence type="ECO:0000313" key="1">
    <source>
        <dbReference type="EMBL" id="CAG8670816.1"/>
    </source>
</evidence>
<proteinExistence type="predicted"/>
<keyword evidence="2" id="KW-1185">Reference proteome</keyword>